<keyword evidence="1" id="KW-0479">Metal-binding</keyword>
<proteinExistence type="predicted"/>
<dbReference type="PROSITE" id="PS00303">
    <property type="entry name" value="S100_CABP"/>
    <property type="match status" value="1"/>
</dbReference>
<protein>
    <recommendedName>
        <fullName evidence="5">EF-hand domain-containing protein</fullName>
    </recommendedName>
</protein>
<keyword evidence="2" id="KW-0863">Zinc-finger</keyword>
<dbReference type="GO" id="GO:0008270">
    <property type="term" value="F:zinc ion binding"/>
    <property type="evidence" value="ECO:0007669"/>
    <property type="project" value="UniProtKB-KW"/>
</dbReference>
<keyword evidence="4" id="KW-0106">Calcium</keyword>
<dbReference type="Pfam" id="PF13202">
    <property type="entry name" value="EF-hand_5"/>
    <property type="match status" value="1"/>
</dbReference>
<name>A0A834G2C5_RHOSS</name>
<dbReference type="InterPro" id="IPR002048">
    <property type="entry name" value="EF_hand_dom"/>
</dbReference>
<evidence type="ECO:0000256" key="2">
    <source>
        <dbReference type="ARBA" id="ARBA00022771"/>
    </source>
</evidence>
<organism evidence="6 7">
    <name type="scientific">Rhododendron simsii</name>
    <name type="common">Sims's rhododendron</name>
    <dbReference type="NCBI Taxonomy" id="118357"/>
    <lineage>
        <taxon>Eukaryota</taxon>
        <taxon>Viridiplantae</taxon>
        <taxon>Streptophyta</taxon>
        <taxon>Embryophyta</taxon>
        <taxon>Tracheophyta</taxon>
        <taxon>Spermatophyta</taxon>
        <taxon>Magnoliopsida</taxon>
        <taxon>eudicotyledons</taxon>
        <taxon>Gunneridae</taxon>
        <taxon>Pentapetalae</taxon>
        <taxon>asterids</taxon>
        <taxon>Ericales</taxon>
        <taxon>Ericaceae</taxon>
        <taxon>Ericoideae</taxon>
        <taxon>Rhodoreae</taxon>
        <taxon>Rhododendron</taxon>
    </lineage>
</organism>
<sequence length="145" mass="16645">MEEMRGVAMAYYVNMSNNQQQMVLGFYQSIDTNGDGKVSVQEYLDFLEQKGYSKGYMPPNFFKLLDENDNGTLDFEECVTLFYMLTGHRRVICDGCQSCLWGLYFLCVDCYNVGKGATYELCCSCYRNKNFSHAHSPLLDNCTLL</sequence>
<dbReference type="InterPro" id="IPR001751">
    <property type="entry name" value="S100/CaBP7/8-like_CS"/>
</dbReference>
<dbReference type="PROSITE" id="PS50222">
    <property type="entry name" value="EF_HAND_2"/>
    <property type="match status" value="2"/>
</dbReference>
<dbReference type="Gene3D" id="1.10.238.10">
    <property type="entry name" value="EF-hand"/>
    <property type="match status" value="1"/>
</dbReference>
<dbReference type="InterPro" id="IPR011992">
    <property type="entry name" value="EF-hand-dom_pair"/>
</dbReference>
<dbReference type="AlphaFoldDB" id="A0A834G2C5"/>
<evidence type="ECO:0000256" key="3">
    <source>
        <dbReference type="ARBA" id="ARBA00022833"/>
    </source>
</evidence>
<evidence type="ECO:0000256" key="1">
    <source>
        <dbReference type="ARBA" id="ARBA00022723"/>
    </source>
</evidence>
<dbReference type="SUPFAM" id="SSF57850">
    <property type="entry name" value="RING/U-box"/>
    <property type="match status" value="1"/>
</dbReference>
<evidence type="ECO:0000313" key="6">
    <source>
        <dbReference type="EMBL" id="KAF7115347.1"/>
    </source>
</evidence>
<keyword evidence="7" id="KW-1185">Reference proteome</keyword>
<feature type="domain" description="EF-hand" evidence="5">
    <location>
        <begin position="18"/>
        <end position="53"/>
    </location>
</feature>
<dbReference type="SUPFAM" id="SSF47473">
    <property type="entry name" value="EF-hand"/>
    <property type="match status" value="1"/>
</dbReference>
<dbReference type="InterPro" id="IPR018247">
    <property type="entry name" value="EF_Hand_1_Ca_BS"/>
</dbReference>
<dbReference type="InterPro" id="IPR043145">
    <property type="entry name" value="Znf_ZZ_sf"/>
</dbReference>
<keyword evidence="3" id="KW-0862">Zinc</keyword>
<dbReference type="Proteomes" id="UP000626092">
    <property type="component" value="Unassembled WGS sequence"/>
</dbReference>
<evidence type="ECO:0000313" key="7">
    <source>
        <dbReference type="Proteomes" id="UP000626092"/>
    </source>
</evidence>
<dbReference type="Gene3D" id="3.30.60.90">
    <property type="match status" value="1"/>
</dbReference>
<gene>
    <name evidence="6" type="ORF">RHSIM_RhsimUnG0058100</name>
</gene>
<feature type="domain" description="EF-hand" evidence="5">
    <location>
        <begin position="60"/>
        <end position="88"/>
    </location>
</feature>
<dbReference type="OrthoDB" id="8785703at2759"/>
<accession>A0A834G2C5</accession>
<evidence type="ECO:0000256" key="4">
    <source>
        <dbReference type="ARBA" id="ARBA00022837"/>
    </source>
</evidence>
<comment type="caution">
    <text evidence="6">The sequence shown here is derived from an EMBL/GenBank/DDBJ whole genome shotgun (WGS) entry which is preliminary data.</text>
</comment>
<reference evidence="6" key="1">
    <citation type="submission" date="2019-11" db="EMBL/GenBank/DDBJ databases">
        <authorList>
            <person name="Liu Y."/>
            <person name="Hou J."/>
            <person name="Li T.-Q."/>
            <person name="Guan C.-H."/>
            <person name="Wu X."/>
            <person name="Wu H.-Z."/>
            <person name="Ling F."/>
            <person name="Zhang R."/>
            <person name="Shi X.-G."/>
            <person name="Ren J.-P."/>
            <person name="Chen E.-F."/>
            <person name="Sun J.-M."/>
        </authorList>
    </citation>
    <scope>NUCLEOTIDE SEQUENCE</scope>
    <source>
        <strain evidence="6">Adult_tree_wgs_1</strain>
        <tissue evidence="6">Leaves</tissue>
    </source>
</reference>
<dbReference type="EMBL" id="WJXA01000150">
    <property type="protein sequence ID" value="KAF7115347.1"/>
    <property type="molecule type" value="Genomic_DNA"/>
</dbReference>
<evidence type="ECO:0000259" key="5">
    <source>
        <dbReference type="PROSITE" id="PS50222"/>
    </source>
</evidence>
<dbReference type="GO" id="GO:0005509">
    <property type="term" value="F:calcium ion binding"/>
    <property type="evidence" value="ECO:0007669"/>
    <property type="project" value="InterPro"/>
</dbReference>
<dbReference type="PROSITE" id="PS00018">
    <property type="entry name" value="EF_HAND_1"/>
    <property type="match status" value="1"/>
</dbReference>